<dbReference type="GO" id="GO:0006516">
    <property type="term" value="P:glycoprotein catabolic process"/>
    <property type="evidence" value="ECO:0007669"/>
    <property type="project" value="TreeGrafter"/>
</dbReference>
<keyword evidence="18" id="KW-1185">Reference proteome</keyword>
<evidence type="ECO:0000259" key="14">
    <source>
        <dbReference type="Pfam" id="PF02836"/>
    </source>
</evidence>
<dbReference type="Gene3D" id="2.60.40.10">
    <property type="entry name" value="Immunoglobulins"/>
    <property type="match status" value="2"/>
</dbReference>
<protein>
    <recommendedName>
        <fullName evidence="6">Beta-mannosidase</fullName>
        <ecNumber evidence="5">3.2.1.25</ecNumber>
    </recommendedName>
    <alternativeName>
        <fullName evidence="12">Lysosomal beta A mannosidase</fullName>
    </alternativeName>
</protein>
<evidence type="ECO:0000259" key="16">
    <source>
        <dbReference type="Pfam" id="PF22666"/>
    </source>
</evidence>
<keyword evidence="8" id="KW-0378">Hydrolase</keyword>
<dbReference type="InterPro" id="IPR008979">
    <property type="entry name" value="Galactose-bd-like_sf"/>
</dbReference>
<dbReference type="SUPFAM" id="SSF51445">
    <property type="entry name" value="(Trans)glycosidases"/>
    <property type="match status" value="1"/>
</dbReference>
<dbReference type="GO" id="GO:0004567">
    <property type="term" value="F:beta-mannosidase activity"/>
    <property type="evidence" value="ECO:0007669"/>
    <property type="project" value="UniProtKB-EC"/>
</dbReference>
<comment type="subunit">
    <text evidence="4">Monomer.</text>
</comment>
<dbReference type="Pfam" id="PF02836">
    <property type="entry name" value="Glyco_hydro_2_C"/>
    <property type="match status" value="1"/>
</dbReference>
<accession>A0A2I9D6T9</accession>
<keyword evidence="9" id="KW-1015">Disulfide bond</keyword>
<dbReference type="InterPro" id="IPR017853">
    <property type="entry name" value="GH"/>
</dbReference>
<dbReference type="Pfam" id="PF00703">
    <property type="entry name" value="Glyco_hydro_2"/>
    <property type="match status" value="1"/>
</dbReference>
<dbReference type="Proteomes" id="UP000236569">
    <property type="component" value="Unassembled WGS sequence"/>
</dbReference>
<evidence type="ECO:0000256" key="11">
    <source>
        <dbReference type="ARBA" id="ARBA00023295"/>
    </source>
</evidence>
<keyword evidence="7" id="KW-0732">Signal</keyword>
<comment type="caution">
    <text evidence="17">The sequence shown here is derived from an EMBL/GenBank/DDBJ whole genome shotgun (WGS) entry which is preliminary data.</text>
</comment>
<evidence type="ECO:0000256" key="8">
    <source>
        <dbReference type="ARBA" id="ARBA00022801"/>
    </source>
</evidence>
<comment type="catalytic activity">
    <reaction evidence="1">
        <text>Hydrolysis of terminal, non-reducing beta-D-mannose residues in beta-D-mannosides.</text>
        <dbReference type="EC" id="3.2.1.25"/>
    </reaction>
</comment>
<evidence type="ECO:0000256" key="1">
    <source>
        <dbReference type="ARBA" id="ARBA00000829"/>
    </source>
</evidence>
<dbReference type="InterPro" id="IPR006103">
    <property type="entry name" value="Glyco_hydro_2_cat"/>
</dbReference>
<proteinExistence type="inferred from homology"/>
<dbReference type="Gene3D" id="3.20.20.80">
    <property type="entry name" value="Glycosidases"/>
    <property type="match status" value="1"/>
</dbReference>
<dbReference type="GO" id="GO:0005975">
    <property type="term" value="P:carbohydrate metabolic process"/>
    <property type="evidence" value="ECO:0007669"/>
    <property type="project" value="InterPro"/>
</dbReference>
<sequence>MTTDEPDHQPRGASAAFRQDLGGEWQLAPSVSEAWRFRRLHAETGQEVGAFARTAWIPARVPGSVHADLLRAGLIRDPNEGLASLEAEWVSARQWVYRRTFRVELPASARLHLCFGGSDYGGDVFLNGALLGTLAGPHTPVRFDISGLDRGAEHLLAVLLREPPPEAGQLGRTSETRTLKPRYGYWWDFATRLIHIGLWQDVILEADAGTAVLDLFARADLDADLRRATVRVDVDLGGDTTVPVTVSLIHPDGRQDETRTTTRSATFELQDPEVWWPAGLGAQPLYRVRASVPGGASIERCLGIRTARLVHNAASLERGARPYTLEINGKALYARGFNMVPVDMIPGRDGVAERERALAEYALAAHANLLRFNGVAPIASDTMLDACDELGLLVWQEMPLTSSGTDNVPPTSPEFLANLDRDLPALVRRLRNHPSVVLLGAGNELTDERRRPADEAHPTIRRIQDHITALDGTRPFLPTSPSGPEYDLSVDAATGRPEDLHDVHGPWHYRGAHDSYRPHVLSRALAHSEFGCQAASRETTLRRYLTDGSPWPMDDTNPQVVHHGEWWLMRHRITEVFGPVDDLGTYVLLTQAAQGDVLRHALGWNRSRRDECSLALIWQLGEPWPNAHNTSLIDYDLKPKLAYYRCREANAPVALHLGLPGPVGKGHLTAAPQVLADTTGSGELTLTLHSLTGMTLQHETRSMIWPAAGQPLNVTLPEEPALLRAELLGEDGVLLARAEHWVARDQPQPFAALVGMPRTRLTLEQRGSRLVVRNAGVHVAPWVSLESPSDVLEDFSDSGFNLLPGEEHEVGVTLRGPEVGVLAVPLTVRALNATPLDLLWETP</sequence>
<evidence type="ECO:0000256" key="9">
    <source>
        <dbReference type="ARBA" id="ARBA00023157"/>
    </source>
</evidence>
<dbReference type="PANTHER" id="PTHR43730:SF1">
    <property type="entry name" value="BETA-MANNOSIDASE"/>
    <property type="match status" value="1"/>
</dbReference>
<dbReference type="InterPro" id="IPR054593">
    <property type="entry name" value="Beta-mannosidase-like_N2"/>
</dbReference>
<organism evidence="17 18">
    <name type="scientific">Deinococcus aerius</name>
    <dbReference type="NCBI Taxonomy" id="200253"/>
    <lineage>
        <taxon>Bacteria</taxon>
        <taxon>Thermotogati</taxon>
        <taxon>Deinococcota</taxon>
        <taxon>Deinococci</taxon>
        <taxon>Deinococcales</taxon>
        <taxon>Deinococcaceae</taxon>
        <taxon>Deinococcus</taxon>
    </lineage>
</organism>
<evidence type="ECO:0000256" key="12">
    <source>
        <dbReference type="ARBA" id="ARBA00032581"/>
    </source>
</evidence>
<feature type="domain" description="Beta-mannosidase Ig-fold" evidence="15">
    <location>
        <begin position="767"/>
        <end position="832"/>
    </location>
</feature>
<evidence type="ECO:0000313" key="18">
    <source>
        <dbReference type="Proteomes" id="UP000236569"/>
    </source>
</evidence>
<dbReference type="InterPro" id="IPR050887">
    <property type="entry name" value="Beta-mannosidase_GH2"/>
</dbReference>
<evidence type="ECO:0000256" key="4">
    <source>
        <dbReference type="ARBA" id="ARBA00011245"/>
    </source>
</evidence>
<evidence type="ECO:0000256" key="6">
    <source>
        <dbReference type="ARBA" id="ARBA00015707"/>
    </source>
</evidence>
<evidence type="ECO:0000256" key="10">
    <source>
        <dbReference type="ARBA" id="ARBA00023180"/>
    </source>
</evidence>
<evidence type="ECO:0000256" key="2">
    <source>
        <dbReference type="ARBA" id="ARBA00003150"/>
    </source>
</evidence>
<dbReference type="SUPFAM" id="SSF49785">
    <property type="entry name" value="Galactose-binding domain-like"/>
    <property type="match status" value="1"/>
</dbReference>
<evidence type="ECO:0000313" key="17">
    <source>
        <dbReference type="EMBL" id="GBF06160.1"/>
    </source>
</evidence>
<dbReference type="InterPro" id="IPR013783">
    <property type="entry name" value="Ig-like_fold"/>
</dbReference>
<gene>
    <name evidence="17" type="ORF">DAERI_070158</name>
</gene>
<dbReference type="OrthoDB" id="9801077at2"/>
<dbReference type="InterPro" id="IPR006102">
    <property type="entry name" value="Ig-like_GH2"/>
</dbReference>
<keyword evidence="11" id="KW-0326">Glycosidase</keyword>
<dbReference type="Gene3D" id="2.60.120.260">
    <property type="entry name" value="Galactose-binding domain-like"/>
    <property type="match status" value="1"/>
</dbReference>
<dbReference type="EC" id="3.2.1.25" evidence="5"/>
<evidence type="ECO:0000259" key="15">
    <source>
        <dbReference type="Pfam" id="PF17753"/>
    </source>
</evidence>
<feature type="domain" description="Glycoside hydrolase family 2 catalytic" evidence="14">
    <location>
        <begin position="325"/>
        <end position="475"/>
    </location>
</feature>
<comment type="similarity">
    <text evidence="3">Belongs to the glycosyl hydrolase 2 family.</text>
</comment>
<keyword evidence="10" id="KW-0325">Glycoprotein</keyword>
<dbReference type="EMBL" id="BFAG01000007">
    <property type="protein sequence ID" value="GBF06160.1"/>
    <property type="molecule type" value="Genomic_DNA"/>
</dbReference>
<comment type="function">
    <text evidence="2">Exoglycosidase that cleaves the single beta-linked mannose residue from the non-reducing end of all N-linked glycoprotein oligosaccharides.</text>
</comment>
<evidence type="ECO:0000259" key="13">
    <source>
        <dbReference type="Pfam" id="PF00703"/>
    </source>
</evidence>
<dbReference type="SUPFAM" id="SSF49303">
    <property type="entry name" value="beta-Galactosidase/glucuronidase domain"/>
    <property type="match status" value="1"/>
</dbReference>
<feature type="domain" description="Glycoside hydrolase family 2 immunoglobulin-like beta-sandwich" evidence="13">
    <location>
        <begin position="211"/>
        <end position="298"/>
    </location>
</feature>
<dbReference type="InterPro" id="IPR041625">
    <property type="entry name" value="Beta-mannosidase_Ig"/>
</dbReference>
<evidence type="ECO:0000256" key="3">
    <source>
        <dbReference type="ARBA" id="ARBA00007401"/>
    </source>
</evidence>
<dbReference type="AlphaFoldDB" id="A0A2I9D6T9"/>
<dbReference type="RefSeq" id="WP_103129552.1">
    <property type="nucleotide sequence ID" value="NZ_BFAG01000007.1"/>
</dbReference>
<dbReference type="Pfam" id="PF17753">
    <property type="entry name" value="Ig_mannosidase"/>
    <property type="match status" value="1"/>
</dbReference>
<dbReference type="InterPro" id="IPR036156">
    <property type="entry name" value="Beta-gal/glucu_dom_sf"/>
</dbReference>
<evidence type="ECO:0000256" key="7">
    <source>
        <dbReference type="ARBA" id="ARBA00022729"/>
    </source>
</evidence>
<dbReference type="PANTHER" id="PTHR43730">
    <property type="entry name" value="BETA-MANNOSIDASE"/>
    <property type="match status" value="1"/>
</dbReference>
<name>A0A2I9D6T9_9DEIO</name>
<feature type="domain" description="Beta-mannosidase-like galactose-binding" evidence="16">
    <location>
        <begin position="44"/>
        <end position="200"/>
    </location>
</feature>
<reference evidence="18" key="1">
    <citation type="submission" date="2018-01" db="EMBL/GenBank/DDBJ databases">
        <title>Draft Genome Sequence of the Radioresistant Bacterium Deinococcus aerius TR0125, Isolated from the Higher Atmosphere above Japan.</title>
        <authorList>
            <person name="Satoh K."/>
            <person name="Arai H."/>
            <person name="Sanzen T."/>
            <person name="Kawaguchi Y."/>
            <person name="Hayashi H."/>
            <person name="Yokobori S."/>
            <person name="Yamagishi A."/>
            <person name="Oono Y."/>
            <person name="Narumi I."/>
        </authorList>
    </citation>
    <scope>NUCLEOTIDE SEQUENCE [LARGE SCALE GENOMIC DNA]</scope>
    <source>
        <strain evidence="18">TR0125</strain>
    </source>
</reference>
<dbReference type="Pfam" id="PF22666">
    <property type="entry name" value="Glyco_hydro_2_N2"/>
    <property type="match status" value="1"/>
</dbReference>
<evidence type="ECO:0000256" key="5">
    <source>
        <dbReference type="ARBA" id="ARBA00012754"/>
    </source>
</evidence>